<dbReference type="PANTHER" id="PTHR10655:SF63">
    <property type="entry name" value="PHOSPHOLIPASE_CARBOXYLESTERASE_THIOESTERASE DOMAIN-CONTAINING PROTEIN"/>
    <property type="match status" value="1"/>
</dbReference>
<evidence type="ECO:0000313" key="4">
    <source>
        <dbReference type="EMBL" id="KAK7753344.1"/>
    </source>
</evidence>
<dbReference type="InterPro" id="IPR029058">
    <property type="entry name" value="AB_hydrolase_fold"/>
</dbReference>
<feature type="domain" description="Phospholipase/carboxylesterase/thioesterase" evidence="3">
    <location>
        <begin position="3"/>
        <end position="129"/>
    </location>
</feature>
<comment type="caution">
    <text evidence="4">The sequence shown here is derived from an EMBL/GenBank/DDBJ whole genome shotgun (WGS) entry which is preliminary data.</text>
</comment>
<protein>
    <recommendedName>
        <fullName evidence="6">Phospholipase/carboxylesterase/thioesterase domain-containing protein</fullName>
    </recommendedName>
</protein>
<reference evidence="4 5" key="1">
    <citation type="submission" date="2024-02" db="EMBL/GenBank/DDBJ databases">
        <title>De novo assembly and annotation of 12 fungi associated with fruit tree decline syndrome in Ontario, Canada.</title>
        <authorList>
            <person name="Sulman M."/>
            <person name="Ellouze W."/>
            <person name="Ilyukhin E."/>
        </authorList>
    </citation>
    <scope>NUCLEOTIDE SEQUENCE [LARGE SCALE GENOMIC DNA]</scope>
    <source>
        <strain evidence="4 5">M11/M66-122</strain>
    </source>
</reference>
<proteinExistence type="inferred from homology"/>
<organism evidence="4 5">
    <name type="scientific">Diatrype stigma</name>
    <dbReference type="NCBI Taxonomy" id="117547"/>
    <lineage>
        <taxon>Eukaryota</taxon>
        <taxon>Fungi</taxon>
        <taxon>Dikarya</taxon>
        <taxon>Ascomycota</taxon>
        <taxon>Pezizomycotina</taxon>
        <taxon>Sordariomycetes</taxon>
        <taxon>Xylariomycetidae</taxon>
        <taxon>Xylariales</taxon>
        <taxon>Diatrypaceae</taxon>
        <taxon>Diatrype</taxon>
    </lineage>
</organism>
<dbReference type="AlphaFoldDB" id="A0AAN9V2K9"/>
<evidence type="ECO:0000313" key="5">
    <source>
        <dbReference type="Proteomes" id="UP001320420"/>
    </source>
</evidence>
<dbReference type="GO" id="GO:0008236">
    <property type="term" value="F:serine-type peptidase activity"/>
    <property type="evidence" value="ECO:0007669"/>
    <property type="project" value="InterPro"/>
</dbReference>
<dbReference type="InterPro" id="IPR001375">
    <property type="entry name" value="Peptidase_S9_cat"/>
</dbReference>
<gene>
    <name evidence="4" type="ORF">SLS62_004634</name>
</gene>
<dbReference type="InterPro" id="IPR050565">
    <property type="entry name" value="LYPA1-2/EST-like"/>
</dbReference>
<dbReference type="SUPFAM" id="SSF53474">
    <property type="entry name" value="alpha/beta-Hydrolases"/>
    <property type="match status" value="1"/>
</dbReference>
<accession>A0AAN9V2K9</accession>
<dbReference type="Pfam" id="PF02230">
    <property type="entry name" value="Abhydrolase_2"/>
    <property type="match status" value="1"/>
</dbReference>
<dbReference type="EMBL" id="JAKJXP020000029">
    <property type="protein sequence ID" value="KAK7753344.1"/>
    <property type="molecule type" value="Genomic_DNA"/>
</dbReference>
<dbReference type="Pfam" id="PF00326">
    <property type="entry name" value="Peptidase_S9"/>
    <property type="match status" value="1"/>
</dbReference>
<name>A0AAN9V2K9_9PEZI</name>
<dbReference type="GO" id="GO:0006508">
    <property type="term" value="P:proteolysis"/>
    <property type="evidence" value="ECO:0007669"/>
    <property type="project" value="InterPro"/>
</dbReference>
<dbReference type="InterPro" id="IPR003140">
    <property type="entry name" value="PLipase/COase/thioEstase"/>
</dbReference>
<feature type="domain" description="Peptidase S9 prolyl oligopeptidase catalytic" evidence="2">
    <location>
        <begin position="185"/>
        <end position="264"/>
    </location>
</feature>
<evidence type="ECO:0000259" key="2">
    <source>
        <dbReference type="Pfam" id="PF00326"/>
    </source>
</evidence>
<keyword evidence="5" id="KW-1185">Reference proteome</keyword>
<evidence type="ECO:0000256" key="1">
    <source>
        <dbReference type="ARBA" id="ARBA00006499"/>
    </source>
</evidence>
<evidence type="ECO:0008006" key="6">
    <source>
        <dbReference type="Google" id="ProtNLM"/>
    </source>
</evidence>
<comment type="similarity">
    <text evidence="1">Belongs to the AB hydrolase superfamily. AB hydrolase 2 family.</text>
</comment>
<dbReference type="PANTHER" id="PTHR10655">
    <property type="entry name" value="LYSOPHOSPHOLIPASE-RELATED"/>
    <property type="match status" value="1"/>
</dbReference>
<sequence length="286" mass="31768">MQHPHTHTVIFLHGRDSTATNLSEDLLDGRDARGRHLQDIFPSVRWVFAQSDKQTSEPLGREIHQWFDISDLKNPDQRQDLQVGGLRQNTAKLIQLIRNEATTVGGLRRVILAGFCQGFAVAVHALLNYLPDPGGEASESRTESAPELEPDNKLGALIGLSSWMPLPAASVSECRERLELQLDGNGDDASASASVSHDSDIYRNTPVFLTHSANDDIVPVEQGRRLRDILGSYGMDVTYLEYERGGHWIYGRQEVDDIVNFLKRQGLPEHVAPDEPSPSIEVGDFL</sequence>
<dbReference type="GO" id="GO:0005737">
    <property type="term" value="C:cytoplasm"/>
    <property type="evidence" value="ECO:0007669"/>
    <property type="project" value="TreeGrafter"/>
</dbReference>
<dbReference type="GO" id="GO:0052689">
    <property type="term" value="F:carboxylic ester hydrolase activity"/>
    <property type="evidence" value="ECO:0007669"/>
    <property type="project" value="TreeGrafter"/>
</dbReference>
<evidence type="ECO:0000259" key="3">
    <source>
        <dbReference type="Pfam" id="PF02230"/>
    </source>
</evidence>
<dbReference type="Proteomes" id="UP001320420">
    <property type="component" value="Unassembled WGS sequence"/>
</dbReference>
<dbReference type="Gene3D" id="3.40.50.1820">
    <property type="entry name" value="alpha/beta hydrolase"/>
    <property type="match status" value="1"/>
</dbReference>
<dbReference type="GO" id="GO:0008474">
    <property type="term" value="F:palmitoyl-(protein) hydrolase activity"/>
    <property type="evidence" value="ECO:0007669"/>
    <property type="project" value="TreeGrafter"/>
</dbReference>